<evidence type="ECO:0000313" key="2">
    <source>
        <dbReference type="Proteomes" id="UP000015104"/>
    </source>
</evidence>
<keyword evidence="2" id="KW-1185">Reference proteome</keyword>
<evidence type="ECO:0000313" key="1">
    <source>
        <dbReference type="EnsemblMetazoa" id="tetur01g05150.1"/>
    </source>
</evidence>
<dbReference type="EnsemblMetazoa" id="tetur01g05150.1">
    <property type="protein sequence ID" value="tetur01g05150.1"/>
    <property type="gene ID" value="tetur01g05150"/>
</dbReference>
<accession>T1JR05</accession>
<proteinExistence type="predicted"/>
<protein>
    <submittedName>
        <fullName evidence="1">Uncharacterized protein</fullName>
    </submittedName>
</protein>
<organism evidence="1 2">
    <name type="scientific">Tetranychus urticae</name>
    <name type="common">Two-spotted spider mite</name>
    <dbReference type="NCBI Taxonomy" id="32264"/>
    <lineage>
        <taxon>Eukaryota</taxon>
        <taxon>Metazoa</taxon>
        <taxon>Ecdysozoa</taxon>
        <taxon>Arthropoda</taxon>
        <taxon>Chelicerata</taxon>
        <taxon>Arachnida</taxon>
        <taxon>Acari</taxon>
        <taxon>Acariformes</taxon>
        <taxon>Trombidiformes</taxon>
        <taxon>Prostigmata</taxon>
        <taxon>Eleutherengona</taxon>
        <taxon>Raphignathae</taxon>
        <taxon>Tetranychoidea</taxon>
        <taxon>Tetranychidae</taxon>
        <taxon>Tetranychus</taxon>
    </lineage>
</organism>
<reference evidence="1" key="2">
    <citation type="submission" date="2015-06" db="UniProtKB">
        <authorList>
            <consortium name="EnsemblMetazoa"/>
        </authorList>
    </citation>
    <scope>IDENTIFICATION</scope>
</reference>
<dbReference type="AlphaFoldDB" id="T1JR05"/>
<dbReference type="EMBL" id="CAEY01000442">
    <property type="status" value="NOT_ANNOTATED_CDS"/>
    <property type="molecule type" value="Genomic_DNA"/>
</dbReference>
<name>T1JR05_TETUR</name>
<sequence length="178" mass="20818">MFLLSFDLFKVPNIEHNTDTSRSNFNNDAQPSHKIDLSDNYIERLLILEEAFIAYYSVRSDTSRAFLHKDSEHEIEKTMFASTSNDDIQNLEIAGCSKEDGIAQIRDTSIYERYLNGNPYFVYDIDGKNFLSEKAENEFFTKFIEQKTGSHSCLVCKDCKFKEWKKLNEVRIMLHPFL</sequence>
<dbReference type="HOGENOM" id="CLU_1512526_0_0_1"/>
<dbReference type="Proteomes" id="UP000015104">
    <property type="component" value="Unassembled WGS sequence"/>
</dbReference>
<reference evidence="2" key="1">
    <citation type="submission" date="2011-08" db="EMBL/GenBank/DDBJ databases">
        <authorList>
            <person name="Rombauts S."/>
        </authorList>
    </citation>
    <scope>NUCLEOTIDE SEQUENCE</scope>
    <source>
        <strain evidence="2">London</strain>
    </source>
</reference>